<dbReference type="PANTHER" id="PTHR39601">
    <property type="entry name" value="CHORIOGENIN HMINOR"/>
    <property type="match status" value="1"/>
</dbReference>
<feature type="compositionally biased region" description="Low complexity" evidence="1">
    <location>
        <begin position="589"/>
        <end position="602"/>
    </location>
</feature>
<comment type="caution">
    <text evidence="3">The sequence shown here is derived from an EMBL/GenBank/DDBJ whole genome shotgun (WGS) entry which is preliminary data.</text>
</comment>
<sequence>MKGLEQAVSIKLWAGDGTSAPWGKLKQDPELWDENGDTLIFFGHKRPDPSFKLRSNLLHDSKSDVLIQMMRDGRIKTRQSDKQRSSIRYSLCMEAPPGGSRTDVLRFHITTRNFFAFMLCKPLVGFTFYQALVDLQERLEYYLDPTTDHVSALKSYLVKLGLVNVCNEPRAAAGLLAWSEDVRWNEGWREAFVHSVGMYERISQLQESADISLATNAHLQRAHLELQARVQEVEAVLSKFYFDDAHFAQEDLSPSVRAASDRFRKFLRQFYEKEYHSWPIRKGQQGNPLWLDRAIVGRLQDDFSALYECFVNRNVVWNDEDDTEDRKARNWLRSTNHLNFGLDGEDYRMLGVFRNLESRLIASHIPHPYPLLPNSVPASPPAKKSRFRGKKIDKARESRVAHGYAAASNMHQLSREHAKNGLAQAFIHFEKNDNPSEVDPREARRERWIIIYCVLQTLASLSVDVPNLSFKGNVSYFLNASLHGLPPWNPTEQIFADAVREQSHCWIAPEIWEEEQHDRWAPSGTKSISSFRRSESSATYDSRPLSPESESMISTMATTVDSSGGATFYNHESVSELEAIETHPRDFKSPYLASPSSPSDSAVSRDEHYFAARPAVPSLVSRYSSKPLPMRPPG</sequence>
<reference evidence="3" key="1">
    <citation type="submission" date="2021-03" db="EMBL/GenBank/DDBJ databases">
        <authorList>
            <person name="Tagirdzhanova G."/>
        </authorList>
    </citation>
    <scope>NUCLEOTIDE SEQUENCE</scope>
</reference>
<evidence type="ECO:0000259" key="2">
    <source>
        <dbReference type="Pfam" id="PF26013"/>
    </source>
</evidence>
<dbReference type="InterPro" id="IPR058317">
    <property type="entry name" value="DUF8004"/>
</dbReference>
<dbReference type="OrthoDB" id="5302380at2759"/>
<protein>
    <recommendedName>
        <fullName evidence="2">DUF8004 domain-containing protein</fullName>
    </recommendedName>
</protein>
<dbReference type="Proteomes" id="UP000664521">
    <property type="component" value="Unassembled WGS sequence"/>
</dbReference>
<evidence type="ECO:0000256" key="1">
    <source>
        <dbReference type="SAM" id="MobiDB-lite"/>
    </source>
</evidence>
<evidence type="ECO:0000313" key="3">
    <source>
        <dbReference type="EMBL" id="CAF9934736.1"/>
    </source>
</evidence>
<feature type="region of interest" description="Disordered" evidence="1">
    <location>
        <begin position="517"/>
        <end position="550"/>
    </location>
</feature>
<keyword evidence="4" id="KW-1185">Reference proteome</keyword>
<evidence type="ECO:0000313" key="4">
    <source>
        <dbReference type="Proteomes" id="UP000664521"/>
    </source>
</evidence>
<feature type="region of interest" description="Disordered" evidence="1">
    <location>
        <begin position="586"/>
        <end position="606"/>
    </location>
</feature>
<name>A0A8H3FYP4_9LECA</name>
<feature type="domain" description="DUF8004" evidence="2">
    <location>
        <begin position="151"/>
        <end position="242"/>
    </location>
</feature>
<dbReference type="Pfam" id="PF26013">
    <property type="entry name" value="DUF8004"/>
    <property type="match status" value="1"/>
</dbReference>
<dbReference type="EMBL" id="CAJPDS010000077">
    <property type="protein sequence ID" value="CAF9934736.1"/>
    <property type="molecule type" value="Genomic_DNA"/>
</dbReference>
<organism evidence="3 4">
    <name type="scientific">Heterodermia speciosa</name>
    <dbReference type="NCBI Taxonomy" id="116794"/>
    <lineage>
        <taxon>Eukaryota</taxon>
        <taxon>Fungi</taxon>
        <taxon>Dikarya</taxon>
        <taxon>Ascomycota</taxon>
        <taxon>Pezizomycotina</taxon>
        <taxon>Lecanoromycetes</taxon>
        <taxon>OSLEUM clade</taxon>
        <taxon>Lecanoromycetidae</taxon>
        <taxon>Caliciales</taxon>
        <taxon>Physciaceae</taxon>
        <taxon>Heterodermia</taxon>
    </lineage>
</organism>
<accession>A0A8H3FYP4</accession>
<proteinExistence type="predicted"/>
<gene>
    <name evidence="3" type="ORF">HETSPECPRED_009338</name>
</gene>
<dbReference type="PANTHER" id="PTHR39601:SF2">
    <property type="entry name" value="CHORIOGENIN HMINOR"/>
    <property type="match status" value="1"/>
</dbReference>
<dbReference type="AlphaFoldDB" id="A0A8H3FYP4"/>